<dbReference type="CDD" id="cd07377">
    <property type="entry name" value="WHTH_GntR"/>
    <property type="match status" value="1"/>
</dbReference>
<accession>A0A3S0ATV8</accession>
<dbReference type="EMBL" id="RWKW01000028">
    <property type="protein sequence ID" value="RST86984.1"/>
    <property type="molecule type" value="Genomic_DNA"/>
</dbReference>
<keyword evidence="1" id="KW-0805">Transcription regulation</keyword>
<proteinExistence type="predicted"/>
<evidence type="ECO:0000259" key="4">
    <source>
        <dbReference type="PROSITE" id="PS50949"/>
    </source>
</evidence>
<dbReference type="InterPro" id="IPR028978">
    <property type="entry name" value="Chorismate_lyase_/UTRA_dom_sf"/>
</dbReference>
<evidence type="ECO:0000256" key="1">
    <source>
        <dbReference type="ARBA" id="ARBA00023015"/>
    </source>
</evidence>
<dbReference type="SUPFAM" id="SSF46785">
    <property type="entry name" value="Winged helix' DNA-binding domain"/>
    <property type="match status" value="1"/>
</dbReference>
<sequence>MKSQWAALYENLKSDIEDGRLAAGERLPPEQELSARHGVSRNTVRRAYLALSQDGSIRSINGRGSFVMRTNVTYEIDAVSRFRDVLEKQGVASSSQLVDSAVTTADAELAARLETTEGSAVLSQTTIILGDGVPFILTTRYFPADLIEDFEQRLLRVGSFTSLLKEAKLGDLHRKSTTVGARLPDERESSLLKCPRNAPLLDVVATGMLADGRIVEWQHAVMNSRLIKLSFVNA</sequence>
<evidence type="ECO:0000313" key="5">
    <source>
        <dbReference type="EMBL" id="RST86984.1"/>
    </source>
</evidence>
<dbReference type="SMART" id="SM00866">
    <property type="entry name" value="UTRA"/>
    <property type="match status" value="1"/>
</dbReference>
<dbReference type="RefSeq" id="WP_126699004.1">
    <property type="nucleotide sequence ID" value="NZ_RWKW01000028.1"/>
</dbReference>
<feature type="domain" description="HTH gntR-type" evidence="4">
    <location>
        <begin position="2"/>
        <end position="70"/>
    </location>
</feature>
<dbReference type="InterPro" id="IPR011663">
    <property type="entry name" value="UTRA"/>
</dbReference>
<dbReference type="NCBIfam" id="TIGR02325">
    <property type="entry name" value="C_P_lyase_phnF"/>
    <property type="match status" value="1"/>
</dbReference>
<dbReference type="PANTHER" id="PTHR44846">
    <property type="entry name" value="MANNOSYL-D-GLYCERATE TRANSPORT/METABOLISM SYSTEM REPRESSOR MNGR-RELATED"/>
    <property type="match status" value="1"/>
</dbReference>
<dbReference type="Gene3D" id="3.40.1410.10">
    <property type="entry name" value="Chorismate lyase-like"/>
    <property type="match status" value="1"/>
</dbReference>
<dbReference type="Proteomes" id="UP000278398">
    <property type="component" value="Unassembled WGS sequence"/>
</dbReference>
<evidence type="ECO:0000256" key="3">
    <source>
        <dbReference type="ARBA" id="ARBA00023163"/>
    </source>
</evidence>
<dbReference type="PRINTS" id="PR00035">
    <property type="entry name" value="HTHGNTR"/>
</dbReference>
<reference evidence="5 6" key="1">
    <citation type="submission" date="2018-12" db="EMBL/GenBank/DDBJ databases">
        <title>Mesorhizobium carbonis sp. nov., isolated from coal mine water.</title>
        <authorList>
            <person name="Xin W."/>
            <person name="Xu Z."/>
            <person name="Xiang F."/>
            <person name="Zhang J."/>
            <person name="Xi L."/>
            <person name="Liu J."/>
        </authorList>
    </citation>
    <scope>NUCLEOTIDE SEQUENCE [LARGE SCALE GENOMIC DNA]</scope>
    <source>
        <strain evidence="5 6">B2.3</strain>
    </source>
</reference>
<gene>
    <name evidence="5" type="primary">phnF</name>
    <name evidence="5" type="ORF">EJC49_07870</name>
</gene>
<name>A0A3S0ATV8_9HYPH</name>
<dbReference type="PROSITE" id="PS50949">
    <property type="entry name" value="HTH_GNTR"/>
    <property type="match status" value="1"/>
</dbReference>
<dbReference type="OrthoDB" id="9028214at2"/>
<evidence type="ECO:0000313" key="6">
    <source>
        <dbReference type="Proteomes" id="UP000278398"/>
    </source>
</evidence>
<dbReference type="Pfam" id="PF00392">
    <property type="entry name" value="GntR"/>
    <property type="match status" value="1"/>
</dbReference>
<keyword evidence="2" id="KW-0238">DNA-binding</keyword>
<dbReference type="PANTHER" id="PTHR44846:SF17">
    <property type="entry name" value="GNTR-FAMILY TRANSCRIPTIONAL REGULATOR"/>
    <property type="match status" value="1"/>
</dbReference>
<keyword evidence="6" id="KW-1185">Reference proteome</keyword>
<dbReference type="InterPro" id="IPR012702">
    <property type="entry name" value="CP_lyase_PhnF"/>
</dbReference>
<keyword evidence="3" id="KW-0804">Transcription</keyword>
<dbReference type="GO" id="GO:0003700">
    <property type="term" value="F:DNA-binding transcription factor activity"/>
    <property type="evidence" value="ECO:0007669"/>
    <property type="project" value="InterPro"/>
</dbReference>
<dbReference type="GO" id="GO:0045892">
    <property type="term" value="P:negative regulation of DNA-templated transcription"/>
    <property type="evidence" value="ECO:0007669"/>
    <property type="project" value="TreeGrafter"/>
</dbReference>
<dbReference type="InterPro" id="IPR000524">
    <property type="entry name" value="Tscrpt_reg_HTH_GntR"/>
</dbReference>
<dbReference type="SUPFAM" id="SSF64288">
    <property type="entry name" value="Chorismate lyase-like"/>
    <property type="match status" value="1"/>
</dbReference>
<dbReference type="GO" id="GO:0003677">
    <property type="term" value="F:DNA binding"/>
    <property type="evidence" value="ECO:0007669"/>
    <property type="project" value="UniProtKB-KW"/>
</dbReference>
<dbReference type="Gene3D" id="1.10.10.10">
    <property type="entry name" value="Winged helix-like DNA-binding domain superfamily/Winged helix DNA-binding domain"/>
    <property type="match status" value="1"/>
</dbReference>
<evidence type="ECO:0000256" key="2">
    <source>
        <dbReference type="ARBA" id="ARBA00023125"/>
    </source>
</evidence>
<dbReference type="Pfam" id="PF07702">
    <property type="entry name" value="UTRA"/>
    <property type="match status" value="1"/>
</dbReference>
<dbReference type="InterPro" id="IPR036388">
    <property type="entry name" value="WH-like_DNA-bd_sf"/>
</dbReference>
<dbReference type="AlphaFoldDB" id="A0A3S0ATV8"/>
<protein>
    <submittedName>
        <fullName evidence="5">Phosphonate metabolism transcriptional regulator PhnF</fullName>
    </submittedName>
</protein>
<dbReference type="InterPro" id="IPR036390">
    <property type="entry name" value="WH_DNA-bd_sf"/>
</dbReference>
<comment type="caution">
    <text evidence="5">The sequence shown here is derived from an EMBL/GenBank/DDBJ whole genome shotgun (WGS) entry which is preliminary data.</text>
</comment>
<organism evidence="5 6">
    <name type="scientific">Aquibium carbonis</name>
    <dbReference type="NCBI Taxonomy" id="2495581"/>
    <lineage>
        <taxon>Bacteria</taxon>
        <taxon>Pseudomonadati</taxon>
        <taxon>Pseudomonadota</taxon>
        <taxon>Alphaproteobacteria</taxon>
        <taxon>Hyphomicrobiales</taxon>
        <taxon>Phyllobacteriaceae</taxon>
        <taxon>Aquibium</taxon>
    </lineage>
</organism>
<dbReference type="SMART" id="SM00345">
    <property type="entry name" value="HTH_GNTR"/>
    <property type="match status" value="1"/>
</dbReference>
<dbReference type="InterPro" id="IPR050679">
    <property type="entry name" value="Bact_HTH_transcr_reg"/>
</dbReference>